<dbReference type="PANTHER" id="PTHR21503:SF8">
    <property type="entry name" value="F-BOX ASSOCIATED DOMAIN-CONTAINING PROTEIN-RELATED"/>
    <property type="match status" value="1"/>
</dbReference>
<evidence type="ECO:0000313" key="2">
    <source>
        <dbReference type="Proteomes" id="UP000095282"/>
    </source>
</evidence>
<dbReference type="PANTHER" id="PTHR21503">
    <property type="entry name" value="F-BOX-CONTAINING HYPOTHETICAL PROTEIN C.ELEGANS"/>
    <property type="match status" value="1"/>
</dbReference>
<dbReference type="Pfam" id="PF00646">
    <property type="entry name" value="F-box"/>
    <property type="match status" value="1"/>
</dbReference>
<dbReference type="PROSITE" id="PS50181">
    <property type="entry name" value="FBOX"/>
    <property type="match status" value="1"/>
</dbReference>
<dbReference type="AlphaFoldDB" id="A0A1I7V2K4"/>
<protein>
    <submittedName>
        <fullName evidence="3">F-box domain-containing protein</fullName>
    </submittedName>
</protein>
<reference evidence="3" key="1">
    <citation type="submission" date="2016-11" db="UniProtKB">
        <authorList>
            <consortium name="WormBaseParasite"/>
        </authorList>
    </citation>
    <scope>IDENTIFICATION</scope>
</reference>
<dbReference type="Pfam" id="PF07735">
    <property type="entry name" value="FBA_2"/>
    <property type="match status" value="1"/>
</dbReference>
<dbReference type="InterPro" id="IPR012885">
    <property type="entry name" value="F-box_Sdz-33"/>
</dbReference>
<name>A0A1I7V2K4_9PELO</name>
<organism evidence="2 3">
    <name type="scientific">Caenorhabditis tropicalis</name>
    <dbReference type="NCBI Taxonomy" id="1561998"/>
    <lineage>
        <taxon>Eukaryota</taxon>
        <taxon>Metazoa</taxon>
        <taxon>Ecdysozoa</taxon>
        <taxon>Nematoda</taxon>
        <taxon>Chromadorea</taxon>
        <taxon>Rhabditida</taxon>
        <taxon>Rhabditina</taxon>
        <taxon>Rhabditomorpha</taxon>
        <taxon>Rhabditoidea</taxon>
        <taxon>Rhabditidae</taxon>
        <taxon>Peloderinae</taxon>
        <taxon>Caenorhabditis</taxon>
    </lineage>
</organism>
<accession>A0A1I7V2K4</accession>
<dbReference type="InterPro" id="IPR001810">
    <property type="entry name" value="F-box_dom"/>
</dbReference>
<keyword evidence="2" id="KW-1185">Reference proteome</keyword>
<sequence>MTFLLFRLPSVALREALTHLQLDDLFVLSLCSQKTNRLIKSHYKKGSNSKMWLTSAGDLPMVVSSLGSLEITVLVTERRIWANSENVEIGGQKMVLIQVINYDTHEEGRVPFEVLCAGQRQGFKAVVDHIRDLILPDLDSIDVNPPFLWMLEVVEDPFKSGNIRSRRTLYQAEVPFSEEEVQCAYSIYNAHWVTIDNLISLANSSVEIGIYGSKLTSVHLNLFMKHWFNHKMNGFRLLTLNNGMRYENVFAGMEVVTVEEPMFLRRDNLAFQFPSGSPILRREDGLFATVTRVNRESNILDVAVWTEMVTVEDKEVKYQEVWPIDKK</sequence>
<dbReference type="WBParaSite" id="Csp11.Scaffold630.g21759.t4">
    <property type="protein sequence ID" value="Csp11.Scaffold630.g21759.t4"/>
    <property type="gene ID" value="Csp11.Scaffold630.g21759"/>
</dbReference>
<evidence type="ECO:0000259" key="1">
    <source>
        <dbReference type="PROSITE" id="PS50181"/>
    </source>
</evidence>
<dbReference type="Proteomes" id="UP000095282">
    <property type="component" value="Unplaced"/>
</dbReference>
<evidence type="ECO:0000313" key="3">
    <source>
        <dbReference type="WBParaSite" id="Csp11.Scaffold630.g21759.t4"/>
    </source>
</evidence>
<feature type="domain" description="F-box" evidence="1">
    <location>
        <begin position="2"/>
        <end position="55"/>
    </location>
</feature>
<proteinExistence type="predicted"/>